<organism evidence="2 3">
    <name type="scientific">Tunisvirus fontaine2</name>
    <dbReference type="NCBI Taxonomy" id="1421067"/>
    <lineage>
        <taxon>Viruses</taxon>
        <taxon>Varidnaviria</taxon>
        <taxon>Bamfordvirae</taxon>
        <taxon>Nucleocytoviricota</taxon>
        <taxon>Megaviricetes</taxon>
        <taxon>Pimascovirales</taxon>
        <taxon>Pimascovirales incertae sedis</taxon>
        <taxon>Marseilleviridae</taxon>
        <taxon>Losannavirus</taxon>
        <taxon>Losannavirus tunisense</taxon>
    </lineage>
</organism>
<keyword evidence="3" id="KW-1185">Reference proteome</keyword>
<feature type="coiled-coil region" evidence="1">
    <location>
        <begin position="102"/>
        <end position="129"/>
    </location>
</feature>
<evidence type="ECO:0000256" key="1">
    <source>
        <dbReference type="SAM" id="Coils"/>
    </source>
</evidence>
<accession>V9SEP0</accession>
<dbReference type="Proteomes" id="UP000232615">
    <property type="component" value="Segment"/>
</dbReference>
<reference evidence="2 3" key="1">
    <citation type="journal article" date="2014" name="Arch. Virol.">
        <title>Complete genome sequence of Tunisvirus, a new member of the proposed family Marseilleviridae.</title>
        <authorList>
            <person name="Aherfi S."/>
            <person name="Boughalmi M."/>
            <person name="Pagnier I."/>
            <person name="Fournous G."/>
            <person name="La Scola B."/>
            <person name="Raoult D."/>
            <person name="Colson P."/>
        </authorList>
    </citation>
    <scope>NUCLEOTIDE SEQUENCE [LARGE SCALE GENOMIC DNA]</scope>
    <source>
        <strain evidence="2 3">U484</strain>
    </source>
</reference>
<name>V9SEP0_9VIRU</name>
<protein>
    <submittedName>
        <fullName evidence="2">Uncharacterized protein</fullName>
    </submittedName>
</protein>
<proteinExistence type="predicted"/>
<dbReference type="EMBL" id="KF483846">
    <property type="protein sequence ID" value="AHC55195.1"/>
    <property type="molecule type" value="Genomic_DNA"/>
</dbReference>
<evidence type="ECO:0000313" key="2">
    <source>
        <dbReference type="EMBL" id="AHC55195.1"/>
    </source>
</evidence>
<keyword evidence="1" id="KW-0175">Coiled coil</keyword>
<gene>
    <name evidence="2" type="ORF">TNS_ORF477</name>
</gene>
<evidence type="ECO:0000313" key="3">
    <source>
        <dbReference type="Proteomes" id="UP000232615"/>
    </source>
</evidence>
<sequence length="154" mass="18195">MESQLAPQVIKLFEEVFLLEKGKDFEFRYMSYSTSIWRTLRIAVTTPKGKTLCSWYEVKNGEGIEHLFSYISPVHEEHLRSISNFEMLGILKKDVNRSTFLSRVYKKKYRNALEDIAKLRNENDNLQEENCELRYAPGGEAYLEAKEHFEQFIL</sequence>